<sequence>MATAAAPAVISWGIACKSGQNQRRSEMKVSYVRGLNGYGGLKAQNNKVVSMGLPLCTEQCFANVVMSINGRSGRGGALTSTCNAVAEIFKIAAIMNALTLVGVAVGFVLLRIEASVEEAE</sequence>
<accession>A0A565C689</accession>
<keyword evidence="4" id="KW-0249">Electron transport</keyword>
<evidence type="ECO:0008006" key="10">
    <source>
        <dbReference type="Google" id="ProtNLM"/>
    </source>
</evidence>
<comment type="subcellular location">
    <subcellularLocation>
        <location evidence="1">Membrane</location>
        <topology evidence="1">Single-pass membrane protein</topology>
    </subcellularLocation>
</comment>
<evidence type="ECO:0000256" key="5">
    <source>
        <dbReference type="ARBA" id="ARBA00022989"/>
    </source>
</evidence>
<dbReference type="PANTHER" id="PTHR34951:SF1">
    <property type="entry name" value="B6F COMPLEX SUBUNIT, PUTATIVE, EXPRESSED-RELATED"/>
    <property type="match status" value="1"/>
</dbReference>
<name>A0A565C689_9BRAS</name>
<keyword evidence="2" id="KW-0813">Transport</keyword>
<organism evidence="8 9">
    <name type="scientific">Arabis nemorensis</name>
    <dbReference type="NCBI Taxonomy" id="586526"/>
    <lineage>
        <taxon>Eukaryota</taxon>
        <taxon>Viridiplantae</taxon>
        <taxon>Streptophyta</taxon>
        <taxon>Embryophyta</taxon>
        <taxon>Tracheophyta</taxon>
        <taxon>Spermatophyta</taxon>
        <taxon>Magnoliopsida</taxon>
        <taxon>eudicotyledons</taxon>
        <taxon>Gunneridae</taxon>
        <taxon>Pentapetalae</taxon>
        <taxon>rosids</taxon>
        <taxon>malvids</taxon>
        <taxon>Brassicales</taxon>
        <taxon>Brassicaceae</taxon>
        <taxon>Arabideae</taxon>
        <taxon>Arabis</taxon>
    </lineage>
</organism>
<dbReference type="SUPFAM" id="SSF103441">
    <property type="entry name" value="PetM subunit of the cytochrome b6f complex"/>
    <property type="match status" value="1"/>
</dbReference>
<dbReference type="Proteomes" id="UP000489600">
    <property type="component" value="Unassembled WGS sequence"/>
</dbReference>
<dbReference type="HAMAP" id="MF_00396">
    <property type="entry name" value="Cytb6_f_PetM"/>
    <property type="match status" value="1"/>
</dbReference>
<evidence type="ECO:0000256" key="7">
    <source>
        <dbReference type="SAM" id="Phobius"/>
    </source>
</evidence>
<comment type="caution">
    <text evidence="8">The sequence shown here is derived from an EMBL/GenBank/DDBJ whole genome shotgun (WGS) entry which is preliminary data.</text>
</comment>
<keyword evidence="6 7" id="KW-0472">Membrane</keyword>
<dbReference type="AlphaFoldDB" id="A0A565C689"/>
<keyword evidence="9" id="KW-1185">Reference proteome</keyword>
<dbReference type="PANTHER" id="PTHR34951">
    <property type="entry name" value="B6F COMPLEX SUBUNIT, PUTATIVE, EXPRESSED-RELATED"/>
    <property type="match status" value="1"/>
</dbReference>
<dbReference type="EMBL" id="CABITT030000006">
    <property type="protein sequence ID" value="VVB09077.1"/>
    <property type="molecule type" value="Genomic_DNA"/>
</dbReference>
<evidence type="ECO:0000256" key="2">
    <source>
        <dbReference type="ARBA" id="ARBA00022448"/>
    </source>
</evidence>
<proteinExistence type="inferred from homology"/>
<reference evidence="8" key="1">
    <citation type="submission" date="2019-07" db="EMBL/GenBank/DDBJ databases">
        <authorList>
            <person name="Dittberner H."/>
        </authorList>
    </citation>
    <scope>NUCLEOTIDE SEQUENCE [LARGE SCALE GENOMIC DNA]</scope>
</reference>
<evidence type="ECO:0000313" key="8">
    <source>
        <dbReference type="EMBL" id="VVB09077.1"/>
    </source>
</evidence>
<dbReference type="InterPro" id="IPR012595">
    <property type="entry name" value="PetM_cyt_b6/f_cplx_su7"/>
</dbReference>
<feature type="transmembrane region" description="Helical" evidence="7">
    <location>
        <begin position="88"/>
        <end position="110"/>
    </location>
</feature>
<keyword evidence="5 7" id="KW-1133">Transmembrane helix</keyword>
<evidence type="ECO:0000313" key="9">
    <source>
        <dbReference type="Proteomes" id="UP000489600"/>
    </source>
</evidence>
<evidence type="ECO:0000256" key="6">
    <source>
        <dbReference type="ARBA" id="ARBA00023136"/>
    </source>
</evidence>
<dbReference type="GO" id="GO:0009512">
    <property type="term" value="C:cytochrome b6f complex"/>
    <property type="evidence" value="ECO:0007669"/>
    <property type="project" value="InterPro"/>
</dbReference>
<evidence type="ECO:0000256" key="3">
    <source>
        <dbReference type="ARBA" id="ARBA00022692"/>
    </source>
</evidence>
<dbReference type="InterPro" id="IPR053333">
    <property type="entry name" value="Cytochrome_b6-f_sub7"/>
</dbReference>
<gene>
    <name evidence="8" type="ORF">ANE_LOCUS19521</name>
</gene>
<dbReference type="GO" id="GO:0016020">
    <property type="term" value="C:membrane"/>
    <property type="evidence" value="ECO:0007669"/>
    <property type="project" value="UniProtKB-SubCell"/>
</dbReference>
<protein>
    <recommendedName>
        <fullName evidence="10">Cytochrome b6-f complex subunit 7</fullName>
    </recommendedName>
</protein>
<dbReference type="OrthoDB" id="1926597at2759"/>
<evidence type="ECO:0000256" key="4">
    <source>
        <dbReference type="ARBA" id="ARBA00022982"/>
    </source>
</evidence>
<dbReference type="Pfam" id="PF08041">
    <property type="entry name" value="PetM"/>
    <property type="match status" value="1"/>
</dbReference>
<keyword evidence="3 7" id="KW-0812">Transmembrane</keyword>
<evidence type="ECO:0000256" key="1">
    <source>
        <dbReference type="ARBA" id="ARBA00004167"/>
    </source>
</evidence>